<protein>
    <submittedName>
        <fullName evidence="4">Uncharacterized protein</fullName>
    </submittedName>
</protein>
<feature type="region of interest" description="Disordered" evidence="2">
    <location>
        <begin position="199"/>
        <end position="220"/>
    </location>
</feature>
<dbReference type="Proteomes" id="UP000030746">
    <property type="component" value="Unassembled WGS sequence"/>
</dbReference>
<name>V4AGM6_LOTGI</name>
<feature type="transmembrane region" description="Helical" evidence="3">
    <location>
        <begin position="434"/>
        <end position="454"/>
    </location>
</feature>
<feature type="compositionally biased region" description="Basic and acidic residues" evidence="2">
    <location>
        <begin position="572"/>
        <end position="589"/>
    </location>
</feature>
<evidence type="ECO:0000256" key="3">
    <source>
        <dbReference type="SAM" id="Phobius"/>
    </source>
</evidence>
<keyword evidence="3" id="KW-0472">Membrane</keyword>
<proteinExistence type="predicted"/>
<feature type="region of interest" description="Disordered" evidence="2">
    <location>
        <begin position="1"/>
        <end position="46"/>
    </location>
</feature>
<evidence type="ECO:0000313" key="5">
    <source>
        <dbReference type="Proteomes" id="UP000030746"/>
    </source>
</evidence>
<feature type="compositionally biased region" description="Polar residues" evidence="2">
    <location>
        <begin position="9"/>
        <end position="20"/>
    </location>
</feature>
<feature type="compositionally biased region" description="Basic residues" evidence="2">
    <location>
        <begin position="199"/>
        <end position="213"/>
    </location>
</feature>
<feature type="compositionally biased region" description="Low complexity" evidence="2">
    <location>
        <begin position="77"/>
        <end position="88"/>
    </location>
</feature>
<keyword evidence="1" id="KW-0175">Coiled coil</keyword>
<keyword evidence="5" id="KW-1185">Reference proteome</keyword>
<feature type="region of interest" description="Disordered" evidence="2">
    <location>
        <begin position="572"/>
        <end position="607"/>
    </location>
</feature>
<evidence type="ECO:0000256" key="2">
    <source>
        <dbReference type="SAM" id="MobiDB-lite"/>
    </source>
</evidence>
<feature type="compositionally biased region" description="Basic and acidic residues" evidence="2">
    <location>
        <begin position="35"/>
        <end position="46"/>
    </location>
</feature>
<feature type="transmembrane region" description="Helical" evidence="3">
    <location>
        <begin position="102"/>
        <end position="122"/>
    </location>
</feature>
<feature type="coiled-coil region" evidence="1">
    <location>
        <begin position="405"/>
        <end position="432"/>
    </location>
</feature>
<organism evidence="4 5">
    <name type="scientific">Lottia gigantea</name>
    <name type="common">Giant owl limpet</name>
    <dbReference type="NCBI Taxonomy" id="225164"/>
    <lineage>
        <taxon>Eukaryota</taxon>
        <taxon>Metazoa</taxon>
        <taxon>Spiralia</taxon>
        <taxon>Lophotrochozoa</taxon>
        <taxon>Mollusca</taxon>
        <taxon>Gastropoda</taxon>
        <taxon>Patellogastropoda</taxon>
        <taxon>Lottioidea</taxon>
        <taxon>Lottiidae</taxon>
        <taxon>Lottia</taxon>
    </lineage>
</organism>
<feature type="transmembrane region" description="Helical" evidence="3">
    <location>
        <begin position="540"/>
        <end position="558"/>
    </location>
</feature>
<feature type="region of interest" description="Disordered" evidence="2">
    <location>
        <begin position="311"/>
        <end position="331"/>
    </location>
</feature>
<dbReference type="EMBL" id="KB201847">
    <property type="protein sequence ID" value="ESO94315.1"/>
    <property type="molecule type" value="Genomic_DNA"/>
</dbReference>
<feature type="compositionally biased region" description="Basic residues" evidence="2">
    <location>
        <begin position="478"/>
        <end position="490"/>
    </location>
</feature>
<reference evidence="4 5" key="1">
    <citation type="journal article" date="2013" name="Nature">
        <title>Insights into bilaterian evolution from three spiralian genomes.</title>
        <authorList>
            <person name="Simakov O."/>
            <person name="Marletaz F."/>
            <person name="Cho S.J."/>
            <person name="Edsinger-Gonzales E."/>
            <person name="Havlak P."/>
            <person name="Hellsten U."/>
            <person name="Kuo D.H."/>
            <person name="Larsson T."/>
            <person name="Lv J."/>
            <person name="Arendt D."/>
            <person name="Savage R."/>
            <person name="Osoegawa K."/>
            <person name="de Jong P."/>
            <person name="Grimwood J."/>
            <person name="Chapman J.A."/>
            <person name="Shapiro H."/>
            <person name="Aerts A."/>
            <person name="Otillar R.P."/>
            <person name="Terry A.Y."/>
            <person name="Boore J.L."/>
            <person name="Grigoriev I.V."/>
            <person name="Lindberg D.R."/>
            <person name="Seaver E.C."/>
            <person name="Weisblat D.A."/>
            <person name="Putnam N.H."/>
            <person name="Rokhsar D.S."/>
        </authorList>
    </citation>
    <scope>NUCLEOTIDE SEQUENCE [LARGE SCALE GENOMIC DNA]</scope>
</reference>
<dbReference type="RefSeq" id="XP_009055156.1">
    <property type="nucleotide sequence ID" value="XM_009056908.1"/>
</dbReference>
<feature type="compositionally biased region" description="Basic residues" evidence="2">
    <location>
        <begin position="311"/>
        <end position="324"/>
    </location>
</feature>
<dbReference type="AlphaFoldDB" id="V4AGM6"/>
<feature type="compositionally biased region" description="Basic residues" evidence="2">
    <location>
        <begin position="590"/>
        <end position="599"/>
    </location>
</feature>
<feature type="region of interest" description="Disordered" evidence="2">
    <location>
        <begin position="475"/>
        <end position="495"/>
    </location>
</feature>
<dbReference type="CTD" id="20248956"/>
<dbReference type="GeneID" id="20248956"/>
<feature type="region of interest" description="Disordered" evidence="2">
    <location>
        <begin position="73"/>
        <end position="98"/>
    </location>
</feature>
<evidence type="ECO:0000313" key="4">
    <source>
        <dbReference type="EMBL" id="ESO94315.1"/>
    </source>
</evidence>
<dbReference type="KEGG" id="lgi:LOTGIDRAFT_232547"/>
<keyword evidence="3" id="KW-1133">Transmembrane helix</keyword>
<evidence type="ECO:0000256" key="1">
    <source>
        <dbReference type="SAM" id="Coils"/>
    </source>
</evidence>
<keyword evidence="3" id="KW-0812">Transmembrane</keyword>
<accession>V4AGM6</accession>
<sequence>MDIEIKPSATLSSNPGSGLSRNIGPKRARPNDAQAKGDNEGFKREIQVMNNVRMPSSFIKENGDIIKRMKRKAHYMPAQPKPQQSAQKAPKKEAKQEEVSPVPLIIGISITAFIVMFIFVCFELPHDNVGQASAGSKTKIGLSTNLKQDQERAKHNVNEVVKANNDVFKKEIHQQIPMNMHKQPSVNNENDGLIKRIKRKAKAKPKAQKKKNSSGRVQPSVYSRSMSISYRHGLGKVEGLMKHKTGLLAFSSALILHHHDYNGNSLLNESRNGLGNGVDPNKTRLRRRRNIVGQLDLDLDLPLSDLSHPRFKSAKNNGGKHLKGSKPDFTKNKYVKSKNDTAVAKMVEIKGNTDGLKNEIQVPINIHKQPSVNNVNDSLIKRIKRTNQPTIIYGKREKRKKKPRIEDAQVMLKRQEKAKADAEKKKKEDESTQATIKMALMGVIGVVSFILVIVCVRLRRNVGVQLALELPPSDKSHSRYKRVPAKSKTKKPVDEVKIHKKEKQIKRAKPVLSIKREVEIKTKSKNDTALNQVVKSEGEIGVSFTTILIIVVIIVCCCRSKSDRTIKEIEKEKENQRKEKQKKDKENKHKEKKEKKKKKKDETNVKPIQTFNTNRMGQNMGQMGQMGHMQQMSQLLQLQQMGSGKMDMEAIRKMEEELIGLQNAEIIAEKRRKILMNNMMMSSYQ</sequence>
<dbReference type="HOGENOM" id="CLU_401873_0_0_1"/>
<gene>
    <name evidence="4" type="ORF">LOTGIDRAFT_232547</name>
</gene>